<dbReference type="RefSeq" id="WP_207288522.1">
    <property type="nucleotide sequence ID" value="NZ_CP071462.1"/>
</dbReference>
<dbReference type="GeneID" id="63188888"/>
<keyword evidence="4" id="KW-1185">Reference proteome</keyword>
<dbReference type="Proteomes" id="UP000663203">
    <property type="component" value="Chromosome"/>
</dbReference>
<feature type="region of interest" description="Disordered" evidence="1">
    <location>
        <begin position="95"/>
        <end position="127"/>
    </location>
</feature>
<organism evidence="3 4">
    <name type="scientific">Haloterrigena alkaliphila</name>
    <dbReference type="NCBI Taxonomy" id="2816475"/>
    <lineage>
        <taxon>Archaea</taxon>
        <taxon>Methanobacteriati</taxon>
        <taxon>Methanobacteriota</taxon>
        <taxon>Stenosarchaea group</taxon>
        <taxon>Halobacteria</taxon>
        <taxon>Halobacteriales</taxon>
        <taxon>Natrialbaceae</taxon>
        <taxon>Haloterrigena</taxon>
    </lineage>
</organism>
<evidence type="ECO:0000313" key="4">
    <source>
        <dbReference type="Proteomes" id="UP000663203"/>
    </source>
</evidence>
<sequence>MAVADDRQAGCDGCGRTVPLEELTAITMPDGEQVACCPRCEPHAREAARKCSSLDQLRATCDGCTSTVLEAELEDIVLEDGTVLSCCPACVAEAPGRTTEDGTGREATESTNTADDRGADIEDQTETGDESLCTQCNEWVAAELYRVTTVDDRTERLCPDCKARAEDDGIVKDVDMRKTKAREVLGVETGATDDELREAFHRQVKRAHPDRESGSRSAFKLVRDAYERLEDD</sequence>
<dbReference type="SUPFAM" id="SSF46565">
    <property type="entry name" value="Chaperone J-domain"/>
    <property type="match status" value="1"/>
</dbReference>
<dbReference type="PRINTS" id="PR00625">
    <property type="entry name" value="JDOMAIN"/>
</dbReference>
<feature type="compositionally biased region" description="Basic and acidic residues" evidence="1">
    <location>
        <begin position="98"/>
        <end position="120"/>
    </location>
</feature>
<accession>A0A8A2VER9</accession>
<gene>
    <name evidence="3" type="ORF">J0X25_16245</name>
</gene>
<dbReference type="SMART" id="SM00271">
    <property type="entry name" value="DnaJ"/>
    <property type="match status" value="1"/>
</dbReference>
<dbReference type="CDD" id="cd06257">
    <property type="entry name" value="DnaJ"/>
    <property type="match status" value="1"/>
</dbReference>
<dbReference type="Gene3D" id="1.10.287.110">
    <property type="entry name" value="DnaJ domain"/>
    <property type="match status" value="1"/>
</dbReference>
<name>A0A8A2VER9_9EURY</name>
<proteinExistence type="predicted"/>
<dbReference type="EMBL" id="CP071462">
    <property type="protein sequence ID" value="QSW98914.1"/>
    <property type="molecule type" value="Genomic_DNA"/>
</dbReference>
<dbReference type="Pfam" id="PF00226">
    <property type="entry name" value="DnaJ"/>
    <property type="match status" value="1"/>
</dbReference>
<protein>
    <submittedName>
        <fullName evidence="3">J domain-containing protein</fullName>
    </submittedName>
</protein>
<evidence type="ECO:0000256" key="1">
    <source>
        <dbReference type="SAM" id="MobiDB-lite"/>
    </source>
</evidence>
<dbReference type="KEGG" id="hakz:J0X25_16245"/>
<dbReference type="InterPro" id="IPR001623">
    <property type="entry name" value="DnaJ_domain"/>
</dbReference>
<dbReference type="AlphaFoldDB" id="A0A8A2VER9"/>
<dbReference type="PROSITE" id="PS50076">
    <property type="entry name" value="DNAJ_2"/>
    <property type="match status" value="1"/>
</dbReference>
<reference evidence="3 4" key="1">
    <citation type="submission" date="2021-03" db="EMBL/GenBank/DDBJ databases">
        <title>Haloterrigena longa sp. nov. and Haloterrigena limicola sp. nov., extremely halophilic archaea isolated from a salt lake.</title>
        <authorList>
            <person name="Henglin C."/>
        </authorList>
    </citation>
    <scope>NUCLEOTIDE SEQUENCE [LARGE SCALE GENOMIC DNA]</scope>
    <source>
        <strain evidence="3 4">KZCA68</strain>
    </source>
</reference>
<feature type="domain" description="J" evidence="2">
    <location>
        <begin position="180"/>
        <end position="232"/>
    </location>
</feature>
<evidence type="ECO:0000313" key="3">
    <source>
        <dbReference type="EMBL" id="QSW98914.1"/>
    </source>
</evidence>
<dbReference type="InterPro" id="IPR036869">
    <property type="entry name" value="J_dom_sf"/>
</dbReference>
<evidence type="ECO:0000259" key="2">
    <source>
        <dbReference type="PROSITE" id="PS50076"/>
    </source>
</evidence>